<dbReference type="InterPro" id="IPR029068">
    <property type="entry name" value="Glyas_Bleomycin-R_OHBP_Dase"/>
</dbReference>
<sequence>MNTEIKQKILSVCADKIKQKGDGVQVSFYAFFANKNHDPITLMAVARWWIEEHQLNHFEKATKIYAMVASLDDASAFQSSPIVQHNGFNHLTLSVSNLDASIEFYCGLLGFKGEVRWKTGAYLSYQNCWLCLSLGDVKPCQDYTHFAFTYDSDAMTQIQLKTAFQAVRQWQSNSSEGDSLYIKDPDGHKLELHSGSLATRLDSLKVKPYDGLEWLN</sequence>
<evidence type="ECO:0000313" key="3">
    <source>
        <dbReference type="Proteomes" id="UP000247551"/>
    </source>
</evidence>
<dbReference type="SUPFAM" id="SSF54593">
    <property type="entry name" value="Glyoxalase/Bleomycin resistance protein/Dihydroxybiphenyl dioxygenase"/>
    <property type="match status" value="1"/>
</dbReference>
<name>A0A318V6Q1_9GAMM</name>
<dbReference type="Pfam" id="PF00903">
    <property type="entry name" value="Glyoxalase"/>
    <property type="match status" value="1"/>
</dbReference>
<evidence type="ECO:0000313" key="2">
    <source>
        <dbReference type="EMBL" id="PYF83481.1"/>
    </source>
</evidence>
<organism evidence="2 3">
    <name type="scientific">Marinomonas alcarazii</name>
    <dbReference type="NCBI Taxonomy" id="491949"/>
    <lineage>
        <taxon>Bacteria</taxon>
        <taxon>Pseudomonadati</taxon>
        <taxon>Pseudomonadota</taxon>
        <taxon>Gammaproteobacteria</taxon>
        <taxon>Oceanospirillales</taxon>
        <taxon>Oceanospirillaceae</taxon>
        <taxon>Marinomonas</taxon>
    </lineage>
</organism>
<dbReference type="GO" id="GO:0051213">
    <property type="term" value="F:dioxygenase activity"/>
    <property type="evidence" value="ECO:0007669"/>
    <property type="project" value="UniProtKB-KW"/>
</dbReference>
<protein>
    <submittedName>
        <fullName evidence="2">Catechol 2,3-dioxygenase-like lactoylglutathione lyase family enzyme</fullName>
    </submittedName>
</protein>
<dbReference type="PANTHER" id="PTHR36113:SF1">
    <property type="entry name" value="GLYOXALASE_BLEOMYCIN RESISTANCE PROTEIN_DIOXYGENASE"/>
    <property type="match status" value="1"/>
</dbReference>
<dbReference type="PANTHER" id="PTHR36113">
    <property type="entry name" value="LYASE, PUTATIVE-RELATED-RELATED"/>
    <property type="match status" value="1"/>
</dbReference>
<reference evidence="2 3" key="1">
    <citation type="submission" date="2018-06" db="EMBL/GenBank/DDBJ databases">
        <title>Genomic Encyclopedia of Type Strains, Phase III (KMG-III): the genomes of soil and plant-associated and newly described type strains.</title>
        <authorList>
            <person name="Whitman W."/>
        </authorList>
    </citation>
    <scope>NUCLEOTIDE SEQUENCE [LARGE SCALE GENOMIC DNA]</scope>
    <source>
        <strain evidence="2 3">CECT 7730</strain>
    </source>
</reference>
<keyword evidence="2" id="KW-0223">Dioxygenase</keyword>
<keyword evidence="3" id="KW-1185">Reference proteome</keyword>
<dbReference type="EMBL" id="QKLW01000002">
    <property type="protein sequence ID" value="PYF83481.1"/>
    <property type="molecule type" value="Genomic_DNA"/>
</dbReference>
<dbReference type="PROSITE" id="PS51819">
    <property type="entry name" value="VOC"/>
    <property type="match status" value="1"/>
</dbReference>
<feature type="domain" description="VOC" evidence="1">
    <location>
        <begin position="87"/>
        <end position="195"/>
    </location>
</feature>
<keyword evidence="2" id="KW-0456">Lyase</keyword>
<dbReference type="InterPro" id="IPR004360">
    <property type="entry name" value="Glyas_Fos-R_dOase_dom"/>
</dbReference>
<proteinExistence type="predicted"/>
<comment type="caution">
    <text evidence="2">The sequence shown here is derived from an EMBL/GenBank/DDBJ whole genome shotgun (WGS) entry which is preliminary data.</text>
</comment>
<dbReference type="Gene3D" id="3.10.180.10">
    <property type="entry name" value="2,3-Dihydroxybiphenyl 1,2-Dioxygenase, domain 1"/>
    <property type="match status" value="1"/>
</dbReference>
<gene>
    <name evidence="2" type="ORF">DFP75_102577</name>
</gene>
<dbReference type="InterPro" id="IPR037523">
    <property type="entry name" value="VOC_core"/>
</dbReference>
<dbReference type="Pfam" id="PF20110">
    <property type="entry name" value="DUF6500"/>
    <property type="match status" value="1"/>
</dbReference>
<dbReference type="Proteomes" id="UP000247551">
    <property type="component" value="Unassembled WGS sequence"/>
</dbReference>
<dbReference type="InterPro" id="IPR051332">
    <property type="entry name" value="Fosfomycin_Res_Enzymes"/>
</dbReference>
<dbReference type="GO" id="GO:0016829">
    <property type="term" value="F:lyase activity"/>
    <property type="evidence" value="ECO:0007669"/>
    <property type="project" value="UniProtKB-KW"/>
</dbReference>
<accession>A0A318V6Q1</accession>
<dbReference type="AlphaFoldDB" id="A0A318V6Q1"/>
<dbReference type="InterPro" id="IPR045448">
    <property type="entry name" value="DUF6500"/>
</dbReference>
<keyword evidence="2" id="KW-0560">Oxidoreductase</keyword>
<evidence type="ECO:0000259" key="1">
    <source>
        <dbReference type="PROSITE" id="PS51819"/>
    </source>
</evidence>